<dbReference type="InParanoid" id="W7X7K5"/>
<reference evidence="2" key="1">
    <citation type="journal article" date="2006" name="PLoS Biol.">
        <title>Macronuclear genome sequence of the ciliate Tetrahymena thermophila, a model eukaryote.</title>
        <authorList>
            <person name="Eisen J.A."/>
            <person name="Coyne R.S."/>
            <person name="Wu M."/>
            <person name="Wu D."/>
            <person name="Thiagarajan M."/>
            <person name="Wortman J.R."/>
            <person name="Badger J.H."/>
            <person name="Ren Q."/>
            <person name="Amedeo P."/>
            <person name="Jones K.M."/>
            <person name="Tallon L.J."/>
            <person name="Delcher A.L."/>
            <person name="Salzberg S.L."/>
            <person name="Silva J.C."/>
            <person name="Haas B.J."/>
            <person name="Majoros W.H."/>
            <person name="Farzad M."/>
            <person name="Carlton J.M."/>
            <person name="Smith R.K. Jr."/>
            <person name="Garg J."/>
            <person name="Pearlman R.E."/>
            <person name="Karrer K.M."/>
            <person name="Sun L."/>
            <person name="Manning G."/>
            <person name="Elde N.C."/>
            <person name="Turkewitz A.P."/>
            <person name="Asai D.J."/>
            <person name="Wilkes D.E."/>
            <person name="Wang Y."/>
            <person name="Cai H."/>
            <person name="Collins K."/>
            <person name="Stewart B.A."/>
            <person name="Lee S.R."/>
            <person name="Wilamowska K."/>
            <person name="Weinberg Z."/>
            <person name="Ruzzo W.L."/>
            <person name="Wloga D."/>
            <person name="Gaertig J."/>
            <person name="Frankel J."/>
            <person name="Tsao C.-C."/>
            <person name="Gorovsky M.A."/>
            <person name="Keeling P.J."/>
            <person name="Waller R.F."/>
            <person name="Patron N.J."/>
            <person name="Cherry J.M."/>
            <person name="Stover N.A."/>
            <person name="Krieger C.J."/>
            <person name="del Toro C."/>
            <person name="Ryder H.F."/>
            <person name="Williamson S.C."/>
            <person name="Barbeau R.A."/>
            <person name="Hamilton E.P."/>
            <person name="Orias E."/>
        </authorList>
    </citation>
    <scope>NUCLEOTIDE SEQUENCE [LARGE SCALE GENOMIC DNA]</scope>
    <source>
        <strain evidence="2">SB210</strain>
    </source>
</reference>
<dbReference type="KEGG" id="tet:TTHERM_000936630"/>
<keyword evidence="2" id="KW-1185">Reference proteome</keyword>
<sequence length="239" mass="28868">MSLWSLKQQKLDQKSEFYHISLQDISRLEQIECLNKVKKIFITFDSLSKQKALEILTSQFMQSEIFITNKNFEWKRTFNQNNQYQTLTFCDNKNDQQDKLIFEISNINQKQVNKHTQICFVFYQIASIQLKLKYLKIRCLQANFFISSILTTIRCSLSKLKEPFYKQFVSKSRQRYCQLTLKWYFTICLKIKYENQFQLSIKICILYSFKNVVNSSFFLHSYEFSYNQFFIQISIIVIL</sequence>
<organism evidence="1 2">
    <name type="scientific">Tetrahymena thermophila (strain SB210)</name>
    <dbReference type="NCBI Taxonomy" id="312017"/>
    <lineage>
        <taxon>Eukaryota</taxon>
        <taxon>Sar</taxon>
        <taxon>Alveolata</taxon>
        <taxon>Ciliophora</taxon>
        <taxon>Intramacronucleata</taxon>
        <taxon>Oligohymenophorea</taxon>
        <taxon>Hymenostomatida</taxon>
        <taxon>Tetrahymenina</taxon>
        <taxon>Tetrahymenidae</taxon>
        <taxon>Tetrahymena</taxon>
    </lineage>
</organism>
<dbReference type="AlphaFoldDB" id="W7X7K5"/>
<name>W7X7K5_TETTS</name>
<gene>
    <name evidence="1" type="ORF">TTHERM_000936630</name>
</gene>
<evidence type="ECO:0000313" key="1">
    <source>
        <dbReference type="EMBL" id="EWS73332.1"/>
    </source>
</evidence>
<proteinExistence type="predicted"/>
<evidence type="ECO:0000313" key="2">
    <source>
        <dbReference type="Proteomes" id="UP000009168"/>
    </source>
</evidence>
<dbReference type="EMBL" id="GG662627">
    <property type="protein sequence ID" value="EWS73332.1"/>
    <property type="molecule type" value="Genomic_DNA"/>
</dbReference>
<accession>W7X7K5</accession>
<protein>
    <submittedName>
        <fullName evidence="1">Uncharacterized protein</fullName>
    </submittedName>
</protein>
<dbReference type="GeneID" id="24441148"/>
<dbReference type="Proteomes" id="UP000009168">
    <property type="component" value="Unassembled WGS sequence"/>
</dbReference>
<dbReference type="RefSeq" id="XP_012654137.1">
    <property type="nucleotide sequence ID" value="XM_012798683.1"/>
</dbReference>